<feature type="domain" description="Nuclear receptor" evidence="13">
    <location>
        <begin position="187"/>
        <end position="262"/>
    </location>
</feature>
<evidence type="ECO:0000256" key="1">
    <source>
        <dbReference type="ARBA" id="ARBA00004123"/>
    </source>
</evidence>
<dbReference type="InterPro" id="IPR001723">
    <property type="entry name" value="Nuclear_hrmn_rcpt"/>
</dbReference>
<dbReference type="InterPro" id="IPR013088">
    <property type="entry name" value="Znf_NHR/GATA"/>
</dbReference>
<dbReference type="Pfam" id="PF00105">
    <property type="entry name" value="zf-C4"/>
    <property type="match status" value="1"/>
</dbReference>
<dbReference type="PANTHER" id="PTHR45805">
    <property type="entry name" value="NUCLEAR HORMONE RECEPTOR HR3-RELATED"/>
    <property type="match status" value="1"/>
</dbReference>
<feature type="region of interest" description="Disordered" evidence="12">
    <location>
        <begin position="83"/>
        <end position="160"/>
    </location>
</feature>
<organism evidence="15 16">
    <name type="scientific">Bicyclus anynana</name>
    <name type="common">Squinting bush brown butterfly</name>
    <dbReference type="NCBI Taxonomy" id="110368"/>
    <lineage>
        <taxon>Eukaryota</taxon>
        <taxon>Metazoa</taxon>
        <taxon>Ecdysozoa</taxon>
        <taxon>Arthropoda</taxon>
        <taxon>Hexapoda</taxon>
        <taxon>Insecta</taxon>
        <taxon>Pterygota</taxon>
        <taxon>Neoptera</taxon>
        <taxon>Endopterygota</taxon>
        <taxon>Lepidoptera</taxon>
        <taxon>Glossata</taxon>
        <taxon>Ditrysia</taxon>
        <taxon>Papilionoidea</taxon>
        <taxon>Nymphalidae</taxon>
        <taxon>Satyrinae</taxon>
        <taxon>Satyrini</taxon>
        <taxon>Mycalesina</taxon>
        <taxon>Bicyclus</taxon>
    </lineage>
</organism>
<feature type="compositionally biased region" description="Low complexity" evidence="12">
    <location>
        <begin position="275"/>
        <end position="295"/>
    </location>
</feature>
<dbReference type="Gene3D" id="1.10.565.10">
    <property type="entry name" value="Retinoid X Receptor"/>
    <property type="match status" value="1"/>
</dbReference>
<evidence type="ECO:0000256" key="4">
    <source>
        <dbReference type="ARBA" id="ARBA00022771"/>
    </source>
</evidence>
<dbReference type="GeneID" id="112053751"/>
<evidence type="ECO:0000256" key="7">
    <source>
        <dbReference type="ARBA" id="ARBA00023125"/>
    </source>
</evidence>
<keyword evidence="3 11" id="KW-0479">Metal-binding</keyword>
<feature type="region of interest" description="Disordered" evidence="12">
    <location>
        <begin position="341"/>
        <end position="367"/>
    </location>
</feature>
<dbReference type="Gene3D" id="3.30.50.10">
    <property type="entry name" value="Erythroid Transcription Factor GATA-1, subunit A"/>
    <property type="match status" value="1"/>
</dbReference>
<evidence type="ECO:0000313" key="16">
    <source>
        <dbReference type="RefSeq" id="XP_052746750.1"/>
    </source>
</evidence>
<proteinExistence type="inferred from homology"/>
<evidence type="ECO:0000256" key="5">
    <source>
        <dbReference type="ARBA" id="ARBA00022833"/>
    </source>
</evidence>
<evidence type="ECO:0000256" key="2">
    <source>
        <dbReference type="ARBA" id="ARBA00008092"/>
    </source>
</evidence>
<keyword evidence="4 11" id="KW-0863">Zinc-finger</keyword>
<feature type="region of interest" description="Disordered" evidence="12">
    <location>
        <begin position="263"/>
        <end position="297"/>
    </location>
</feature>
<evidence type="ECO:0000259" key="13">
    <source>
        <dbReference type="PROSITE" id="PS51030"/>
    </source>
</evidence>
<dbReference type="RefSeq" id="XP_052746750.1">
    <property type="nucleotide sequence ID" value="XM_052890790.1"/>
</dbReference>
<dbReference type="PRINTS" id="PR00398">
    <property type="entry name" value="STRDHORMONER"/>
</dbReference>
<dbReference type="Proteomes" id="UP001652582">
    <property type="component" value="Chromosome Z"/>
</dbReference>
<dbReference type="InterPro" id="IPR035500">
    <property type="entry name" value="NHR-like_dom_sf"/>
</dbReference>
<sequence>MDVWSVPACVRAAPAPMSIPPGEYALNFYNPPLAAPVPTLNANHRDHAAVSVARGQSERDGAFAEESAPSSYVTRYTRAICAPASSTSEPNKGKRQKTGGEASGAANNAAAGSASSSVSGSASNAAGGSASSSASGSASNAAGGSASSSPSGSASASASAPSSSQAVSSAAGSSSAATAITSYVKAAPPCKVCGDKASGYHYGVTSCEGCKGFFRRSIQKQIEYRCLRDGKCHVIRLNRNRCQFCRFKKCLAVGMSRDSVRYGRVPKRTREEANASDGASSASGSGSSAACSAASPPKEPRLEVVEVVQEDAALELARMLLAAHRSSNTYTDELKSTLEIRPLQLTKTEEASEGSNDEEEAASSTTGQAQDMLASLWYNLGSRMTPAVQQVVEFAKIIPGFSALPQDDQLILIKLGFYEVWASRAASFFTTDNVVFDDGTSFSLNQLETMYECEFTQMLLGYGYRLAKLRLSEQEMALYTASLLICPTRPGLSNRHEITSLNRTIEQTMKLIVVQTNGRTAHTRLDALGSLALEAHRLGGKHHLLLYWCRANWQHLLLPALFAEIFDIPKAENTEEEHTDPALAQCRLF</sequence>
<evidence type="ECO:0000259" key="14">
    <source>
        <dbReference type="PROSITE" id="PS51843"/>
    </source>
</evidence>
<reference evidence="16" key="1">
    <citation type="submission" date="2025-08" db="UniProtKB">
        <authorList>
            <consortium name="RefSeq"/>
        </authorList>
    </citation>
    <scope>IDENTIFICATION</scope>
</reference>
<dbReference type="SUPFAM" id="SSF57716">
    <property type="entry name" value="Glucocorticoid receptor-like (DNA-binding domain)"/>
    <property type="match status" value="1"/>
</dbReference>
<keyword evidence="15" id="KW-1185">Reference proteome</keyword>
<dbReference type="PRINTS" id="PR00047">
    <property type="entry name" value="STROIDFINGER"/>
</dbReference>
<dbReference type="InterPro" id="IPR001628">
    <property type="entry name" value="Znf_hrmn_rcpt"/>
</dbReference>
<comment type="subcellular location">
    <subcellularLocation>
        <location evidence="1 11">Nucleus</location>
    </subcellularLocation>
</comment>
<feature type="compositionally biased region" description="Acidic residues" evidence="12">
    <location>
        <begin position="351"/>
        <end position="361"/>
    </location>
</feature>
<protein>
    <submittedName>
        <fullName evidence="16">Ecdysone-induced protein 78C isoform X1</fullName>
    </submittedName>
</protein>
<feature type="compositionally biased region" description="Low complexity" evidence="12">
    <location>
        <begin position="103"/>
        <end position="160"/>
    </location>
</feature>
<keyword evidence="10 11" id="KW-0539">Nucleus</keyword>
<feature type="domain" description="NR LBD" evidence="14">
    <location>
        <begin position="344"/>
        <end position="568"/>
    </location>
</feature>
<evidence type="ECO:0000256" key="6">
    <source>
        <dbReference type="ARBA" id="ARBA00023015"/>
    </source>
</evidence>
<gene>
    <name evidence="16" type="primary">LOC112053751</name>
</gene>
<dbReference type="CDD" id="cd07165">
    <property type="entry name" value="NR_DBD_DmE78_like"/>
    <property type="match status" value="1"/>
</dbReference>
<keyword evidence="5 11" id="KW-0862">Zinc</keyword>
<evidence type="ECO:0000256" key="10">
    <source>
        <dbReference type="ARBA" id="ARBA00023242"/>
    </source>
</evidence>
<keyword evidence="7 11" id="KW-0238">DNA-binding</keyword>
<dbReference type="SMART" id="SM00399">
    <property type="entry name" value="ZnF_C4"/>
    <property type="match status" value="1"/>
</dbReference>
<dbReference type="InterPro" id="IPR001728">
    <property type="entry name" value="ThyrH_rcpt"/>
</dbReference>
<dbReference type="SUPFAM" id="SSF48508">
    <property type="entry name" value="Nuclear receptor ligand-binding domain"/>
    <property type="match status" value="1"/>
</dbReference>
<dbReference type="PROSITE" id="PS00031">
    <property type="entry name" value="NUCLEAR_REC_DBD_1"/>
    <property type="match status" value="1"/>
</dbReference>
<dbReference type="SMART" id="SM00430">
    <property type="entry name" value="HOLI"/>
    <property type="match status" value="1"/>
</dbReference>
<evidence type="ECO:0000256" key="9">
    <source>
        <dbReference type="ARBA" id="ARBA00023170"/>
    </source>
</evidence>
<keyword evidence="8 11" id="KW-0804">Transcription</keyword>
<keyword evidence="9 11" id="KW-0675">Receptor</keyword>
<accession>A0ABM3M5K3</accession>
<keyword evidence="6 11" id="KW-0805">Transcription regulation</keyword>
<comment type="similarity">
    <text evidence="2">Belongs to the nuclear hormone receptor family. NR1 subfamily.</text>
</comment>
<evidence type="ECO:0000256" key="12">
    <source>
        <dbReference type="SAM" id="MobiDB-lite"/>
    </source>
</evidence>
<name>A0ABM3M5K3_BICAN</name>
<evidence type="ECO:0000256" key="11">
    <source>
        <dbReference type="RuleBase" id="RU004334"/>
    </source>
</evidence>
<dbReference type="InterPro" id="IPR000536">
    <property type="entry name" value="Nucl_hrmn_rcpt_lig-bd"/>
</dbReference>
<dbReference type="PANTHER" id="PTHR45805:SF10">
    <property type="entry name" value="ECDYSONE-INDUCED PROTEIN 78C"/>
    <property type="match status" value="1"/>
</dbReference>
<dbReference type="PRINTS" id="PR00546">
    <property type="entry name" value="THYROIDHORMR"/>
</dbReference>
<evidence type="ECO:0000256" key="3">
    <source>
        <dbReference type="ARBA" id="ARBA00022723"/>
    </source>
</evidence>
<dbReference type="Pfam" id="PF00104">
    <property type="entry name" value="Hormone_recep"/>
    <property type="match status" value="1"/>
</dbReference>
<evidence type="ECO:0000256" key="8">
    <source>
        <dbReference type="ARBA" id="ARBA00023163"/>
    </source>
</evidence>
<dbReference type="PROSITE" id="PS51843">
    <property type="entry name" value="NR_LBD"/>
    <property type="match status" value="1"/>
</dbReference>
<evidence type="ECO:0000313" key="15">
    <source>
        <dbReference type="Proteomes" id="UP001652582"/>
    </source>
</evidence>
<dbReference type="PROSITE" id="PS51030">
    <property type="entry name" value="NUCLEAR_REC_DBD_2"/>
    <property type="match status" value="1"/>
</dbReference>